<evidence type="ECO:0000256" key="1">
    <source>
        <dbReference type="SAM" id="MobiDB-lite"/>
    </source>
</evidence>
<reference evidence="2" key="1">
    <citation type="submission" date="2022-07" db="EMBL/GenBank/DDBJ databases">
        <title>Fungi with potential for degradation of polypropylene.</title>
        <authorList>
            <person name="Gostincar C."/>
        </authorList>
    </citation>
    <scope>NUCLEOTIDE SEQUENCE</scope>
    <source>
        <strain evidence="2">EXF-13308</strain>
    </source>
</reference>
<sequence>MPAGRCEHAPKERKAVYSTIPTRAAIAPSRPVGNSSAARSPRRPLHYQNWSLGGQRIETRQTSSTAYPTNVTSRARRIINRIPKRTGPDGRSLPTQPSYPGTSKLASPRSPFDPYHPVHSLPANFSSTEGSKSATASNLDSLRTSTRQHPQNLTVA</sequence>
<keyword evidence="3" id="KW-1185">Reference proteome</keyword>
<feature type="compositionally biased region" description="Polar residues" evidence="1">
    <location>
        <begin position="93"/>
        <end position="105"/>
    </location>
</feature>
<feature type="compositionally biased region" description="Polar residues" evidence="1">
    <location>
        <begin position="123"/>
        <end position="156"/>
    </location>
</feature>
<protein>
    <submittedName>
        <fullName evidence="2">Uncharacterized protein</fullName>
    </submittedName>
</protein>
<evidence type="ECO:0000313" key="3">
    <source>
        <dbReference type="Proteomes" id="UP001174694"/>
    </source>
</evidence>
<feature type="region of interest" description="Disordered" evidence="1">
    <location>
        <begin position="26"/>
        <end position="156"/>
    </location>
</feature>
<organism evidence="2 3">
    <name type="scientific">Pleurostoma richardsiae</name>
    <dbReference type="NCBI Taxonomy" id="41990"/>
    <lineage>
        <taxon>Eukaryota</taxon>
        <taxon>Fungi</taxon>
        <taxon>Dikarya</taxon>
        <taxon>Ascomycota</taxon>
        <taxon>Pezizomycotina</taxon>
        <taxon>Sordariomycetes</taxon>
        <taxon>Sordariomycetidae</taxon>
        <taxon>Calosphaeriales</taxon>
        <taxon>Pleurostomataceae</taxon>
        <taxon>Pleurostoma</taxon>
    </lineage>
</organism>
<dbReference type="AlphaFoldDB" id="A0AA38VIM1"/>
<proteinExistence type="predicted"/>
<dbReference type="EMBL" id="JANBVO010000043">
    <property type="protein sequence ID" value="KAJ9134440.1"/>
    <property type="molecule type" value="Genomic_DNA"/>
</dbReference>
<feature type="compositionally biased region" description="Polar residues" evidence="1">
    <location>
        <begin position="60"/>
        <end position="73"/>
    </location>
</feature>
<dbReference type="Proteomes" id="UP001174694">
    <property type="component" value="Unassembled WGS sequence"/>
</dbReference>
<evidence type="ECO:0000313" key="2">
    <source>
        <dbReference type="EMBL" id="KAJ9134440.1"/>
    </source>
</evidence>
<comment type="caution">
    <text evidence="2">The sequence shown here is derived from an EMBL/GenBank/DDBJ whole genome shotgun (WGS) entry which is preliminary data.</text>
</comment>
<gene>
    <name evidence="2" type="ORF">NKR23_g10076</name>
</gene>
<accession>A0AA38VIM1</accession>
<feature type="compositionally biased region" description="Basic residues" evidence="1">
    <location>
        <begin position="74"/>
        <end position="84"/>
    </location>
</feature>
<name>A0AA38VIM1_9PEZI</name>